<dbReference type="PANTHER" id="PTHR42945:SF1">
    <property type="entry name" value="HISTIDINE BIOSYNTHESIS BIFUNCTIONAL PROTEIN HIS7"/>
    <property type="match status" value="1"/>
</dbReference>
<dbReference type="SUPFAM" id="SSF141734">
    <property type="entry name" value="HisI-like"/>
    <property type="match status" value="1"/>
</dbReference>
<comment type="catalytic activity">
    <reaction evidence="1">
        <text>1-(5-phospho-beta-D-ribosyl)-5'-AMP + H2O = 1-(5-phospho-beta-D-ribosyl)-5-[(5-phospho-beta-D-ribosylamino)methylideneamino]imidazole-4-carboxamide</text>
        <dbReference type="Rhea" id="RHEA:20049"/>
        <dbReference type="ChEBI" id="CHEBI:15377"/>
        <dbReference type="ChEBI" id="CHEBI:58435"/>
        <dbReference type="ChEBI" id="CHEBI:59457"/>
        <dbReference type="EC" id="3.5.4.19"/>
    </reaction>
</comment>
<dbReference type="InterPro" id="IPR023019">
    <property type="entry name" value="His_synth_HisIE"/>
</dbReference>
<keyword evidence="8" id="KW-0547">Nucleotide-binding</keyword>
<evidence type="ECO:0000256" key="2">
    <source>
        <dbReference type="ARBA" id="ARBA00001460"/>
    </source>
</evidence>
<evidence type="ECO:0000313" key="14">
    <source>
        <dbReference type="EMBL" id="CAL5220157.1"/>
    </source>
</evidence>
<evidence type="ECO:0000256" key="7">
    <source>
        <dbReference type="ARBA" id="ARBA00022605"/>
    </source>
</evidence>
<keyword evidence="7" id="KW-0028">Amino-acid biosynthesis</keyword>
<dbReference type="InterPro" id="IPR008179">
    <property type="entry name" value="HisE"/>
</dbReference>
<evidence type="ECO:0000256" key="12">
    <source>
        <dbReference type="ARBA" id="ARBA00023268"/>
    </source>
</evidence>
<evidence type="ECO:0000256" key="9">
    <source>
        <dbReference type="ARBA" id="ARBA00022801"/>
    </source>
</evidence>
<dbReference type="InterPro" id="IPR038019">
    <property type="entry name" value="PRib_AMP_CycHydrolase_sf"/>
</dbReference>
<dbReference type="NCBIfam" id="TIGR03188">
    <property type="entry name" value="histidine_hisI"/>
    <property type="match status" value="1"/>
</dbReference>
<comment type="catalytic activity">
    <reaction evidence="2">
        <text>1-(5-phospho-beta-D-ribosyl)-ATP + H2O = 1-(5-phospho-beta-D-ribosyl)-5'-AMP + diphosphate + H(+)</text>
        <dbReference type="Rhea" id="RHEA:22828"/>
        <dbReference type="ChEBI" id="CHEBI:15377"/>
        <dbReference type="ChEBI" id="CHEBI:15378"/>
        <dbReference type="ChEBI" id="CHEBI:33019"/>
        <dbReference type="ChEBI" id="CHEBI:59457"/>
        <dbReference type="ChEBI" id="CHEBI:73183"/>
        <dbReference type="EC" id="3.6.1.31"/>
    </reaction>
</comment>
<evidence type="ECO:0000256" key="1">
    <source>
        <dbReference type="ARBA" id="ARBA00000024"/>
    </source>
</evidence>
<keyword evidence="12" id="KW-0511">Multifunctional enzyme</keyword>
<evidence type="ECO:0000256" key="11">
    <source>
        <dbReference type="ARBA" id="ARBA00023102"/>
    </source>
</evidence>
<evidence type="ECO:0000256" key="3">
    <source>
        <dbReference type="ARBA" id="ARBA00005169"/>
    </source>
</evidence>
<dbReference type="Gene3D" id="3.10.20.810">
    <property type="entry name" value="Phosphoribosyl-AMP cyclohydrolase"/>
    <property type="match status" value="1"/>
</dbReference>
<protein>
    <submittedName>
        <fullName evidence="14">G2120 protein</fullName>
    </submittedName>
</protein>
<gene>
    <name evidence="14" type="primary">g2120</name>
    <name evidence="14" type="ORF">VP750_LOCUS1816</name>
</gene>
<dbReference type="CDD" id="cd11534">
    <property type="entry name" value="NTP-PPase_HisIE_like"/>
    <property type="match status" value="1"/>
</dbReference>
<dbReference type="Pfam" id="PF01502">
    <property type="entry name" value="PRA-CH"/>
    <property type="match status" value="1"/>
</dbReference>
<keyword evidence="10" id="KW-0067">ATP-binding</keyword>
<comment type="similarity">
    <text evidence="6">In the N-terminal section; belongs to the PRA-CH family.</text>
</comment>
<reference evidence="14 15" key="1">
    <citation type="submission" date="2024-06" db="EMBL/GenBank/DDBJ databases">
        <authorList>
            <person name="Kraege A."/>
            <person name="Thomma B."/>
        </authorList>
    </citation>
    <scope>NUCLEOTIDE SEQUENCE [LARGE SCALE GENOMIC DNA]</scope>
</reference>
<dbReference type="SUPFAM" id="SSF101386">
    <property type="entry name" value="all-alpha NTP pyrophosphatases"/>
    <property type="match status" value="1"/>
</dbReference>
<evidence type="ECO:0000256" key="4">
    <source>
        <dbReference type="ARBA" id="ARBA00005204"/>
    </source>
</evidence>
<dbReference type="InterPro" id="IPR002496">
    <property type="entry name" value="PRib_AMP_CycHydrolase_dom"/>
</dbReference>
<dbReference type="InterPro" id="IPR021130">
    <property type="entry name" value="PRib-ATP_PPHydrolase-like"/>
</dbReference>
<feature type="domain" description="Phosphoribosyl-AMP cyclohydrolase" evidence="13">
    <location>
        <begin position="30"/>
        <end position="103"/>
    </location>
</feature>
<name>A0ABP1FRH9_9CHLO</name>
<evidence type="ECO:0000259" key="13">
    <source>
        <dbReference type="Pfam" id="PF01502"/>
    </source>
</evidence>
<comment type="pathway">
    <text evidence="3">Amino-acid biosynthesis; L-histidine biosynthesis; L-histidine from 5-phospho-alpha-D-ribose 1-diphosphate: step 3/9.</text>
</comment>
<comment type="caution">
    <text evidence="14">The sequence shown here is derived from an EMBL/GenBank/DDBJ whole genome shotgun (WGS) entry which is preliminary data.</text>
</comment>
<evidence type="ECO:0000256" key="6">
    <source>
        <dbReference type="ARBA" id="ARBA00008299"/>
    </source>
</evidence>
<keyword evidence="9" id="KW-0378">Hydrolase</keyword>
<comment type="similarity">
    <text evidence="5">In the C-terminal section; belongs to the PRA-PH family.</text>
</comment>
<sequence>MSHFLDSLKWDASGLVAVIVQHVDTGDILMQAFADRKAISETLQTRLATFYSRSRRGRWCKGETSGHFIQVTGIFPDCDRDSLIYLGNPIGPACHTGAATCWFSEVALSDHAIVERGEHTSRSMSPATTLIALQRTIQQRKEDTSGGKPSWTAKLLSNPELLCKKVREEAGELCQTLEENEGSERAASEAADLLYHSLVLLNLQNVDVADVLSELRRRFGVSGIDEKASRQ</sequence>
<dbReference type="Gene3D" id="1.10.287.1080">
    <property type="entry name" value="MazG-like"/>
    <property type="match status" value="1"/>
</dbReference>
<evidence type="ECO:0000256" key="8">
    <source>
        <dbReference type="ARBA" id="ARBA00022741"/>
    </source>
</evidence>
<organism evidence="14 15">
    <name type="scientific">Coccomyxa viridis</name>
    <dbReference type="NCBI Taxonomy" id="1274662"/>
    <lineage>
        <taxon>Eukaryota</taxon>
        <taxon>Viridiplantae</taxon>
        <taxon>Chlorophyta</taxon>
        <taxon>core chlorophytes</taxon>
        <taxon>Trebouxiophyceae</taxon>
        <taxon>Trebouxiophyceae incertae sedis</taxon>
        <taxon>Coccomyxaceae</taxon>
        <taxon>Coccomyxa</taxon>
    </lineage>
</organism>
<dbReference type="EMBL" id="CAXHTA020000003">
    <property type="protein sequence ID" value="CAL5220157.1"/>
    <property type="molecule type" value="Genomic_DNA"/>
</dbReference>
<proteinExistence type="inferred from homology"/>
<dbReference type="HAMAP" id="MF_01019">
    <property type="entry name" value="HisIE"/>
    <property type="match status" value="1"/>
</dbReference>
<evidence type="ECO:0000313" key="15">
    <source>
        <dbReference type="Proteomes" id="UP001497392"/>
    </source>
</evidence>
<dbReference type="Pfam" id="PF01503">
    <property type="entry name" value="PRA-PH"/>
    <property type="match status" value="1"/>
</dbReference>
<keyword evidence="11" id="KW-0368">Histidine biosynthesis</keyword>
<evidence type="ECO:0000256" key="10">
    <source>
        <dbReference type="ARBA" id="ARBA00022840"/>
    </source>
</evidence>
<accession>A0ABP1FRH9</accession>
<dbReference type="Proteomes" id="UP001497392">
    <property type="component" value="Unassembled WGS sequence"/>
</dbReference>
<evidence type="ECO:0000256" key="5">
    <source>
        <dbReference type="ARBA" id="ARBA00007731"/>
    </source>
</evidence>
<keyword evidence="15" id="KW-1185">Reference proteome</keyword>
<comment type="pathway">
    <text evidence="4">Amino-acid biosynthesis; L-histidine biosynthesis; L-histidine from 5-phospho-alpha-D-ribose 1-diphosphate: step 2/9.</text>
</comment>
<dbReference type="PANTHER" id="PTHR42945">
    <property type="entry name" value="HISTIDINE BIOSYNTHESIS BIFUNCTIONAL PROTEIN"/>
    <property type="match status" value="1"/>
</dbReference>